<dbReference type="EMBL" id="MZGS01000016">
    <property type="protein sequence ID" value="PWB87869.1"/>
    <property type="molecule type" value="Genomic_DNA"/>
</dbReference>
<evidence type="ECO:0000313" key="1">
    <source>
        <dbReference type="EMBL" id="PWB87869.1"/>
    </source>
</evidence>
<proteinExistence type="predicted"/>
<gene>
    <name evidence="1" type="ORF">MBBTH_04560</name>
</gene>
<organism evidence="1 2">
    <name type="scientific">Methanobrevibacter thaueri</name>
    <dbReference type="NCBI Taxonomy" id="190975"/>
    <lineage>
        <taxon>Archaea</taxon>
        <taxon>Methanobacteriati</taxon>
        <taxon>Methanobacteriota</taxon>
        <taxon>Methanomada group</taxon>
        <taxon>Methanobacteria</taxon>
        <taxon>Methanobacteriales</taxon>
        <taxon>Methanobacteriaceae</taxon>
        <taxon>Methanobrevibacter</taxon>
    </lineage>
</organism>
<reference evidence="1 2" key="1">
    <citation type="submission" date="2017-03" db="EMBL/GenBank/DDBJ databases">
        <title>Genome sequence of Methanobrevibacter thaueri.</title>
        <authorList>
            <person name="Poehlein A."/>
            <person name="Seedorf H."/>
            <person name="Daniel R."/>
        </authorList>
    </citation>
    <scope>NUCLEOTIDE SEQUENCE [LARGE SCALE GENOMIC DNA]</scope>
    <source>
        <strain evidence="1 2">DSM 11995</strain>
    </source>
</reference>
<dbReference type="Proteomes" id="UP000251717">
    <property type="component" value="Unassembled WGS sequence"/>
</dbReference>
<protein>
    <submittedName>
        <fullName evidence="1">Uncharacterized protein</fullName>
    </submittedName>
</protein>
<sequence>MDAETQVNEFVAVTLLAAMTYSEKENLYEFAELDGDFGFGICEDIDIEELYVDEQMDLFVKWHNKANEMFLERRNEILERLG</sequence>
<comment type="caution">
    <text evidence="1">The sequence shown here is derived from an EMBL/GenBank/DDBJ whole genome shotgun (WGS) entry which is preliminary data.</text>
</comment>
<dbReference type="RefSeq" id="WP_116591438.1">
    <property type="nucleotide sequence ID" value="NZ_MZGS01000016.1"/>
</dbReference>
<name>A0A315XS23_9EURY</name>
<evidence type="ECO:0000313" key="2">
    <source>
        <dbReference type="Proteomes" id="UP000251717"/>
    </source>
</evidence>
<accession>A0A315XS23</accession>
<keyword evidence="2" id="KW-1185">Reference proteome</keyword>
<dbReference type="AlphaFoldDB" id="A0A315XS23"/>